<evidence type="ECO:0000256" key="9">
    <source>
        <dbReference type="SAM" id="MobiDB-lite"/>
    </source>
</evidence>
<dbReference type="CDD" id="cd07199">
    <property type="entry name" value="Pat17_PNPLA8_PNPLA9_like"/>
    <property type="match status" value="1"/>
</dbReference>
<dbReference type="OrthoDB" id="194358at2759"/>
<feature type="compositionally biased region" description="Pro residues" evidence="9">
    <location>
        <begin position="1236"/>
        <end position="1247"/>
    </location>
</feature>
<dbReference type="InterPro" id="IPR027417">
    <property type="entry name" value="P-loop_NTPase"/>
</dbReference>
<keyword evidence="14" id="KW-1185">Reference proteome</keyword>
<keyword evidence="2 7" id="KW-0863">Zinc-finger</keyword>
<sequence length="1356" mass="152580">MSSYTTRKSLDAKASTLAASLAPDIPVSRSSKETMNRVTSRDPPKSLMKAIHSFPHGRPETELEDQSPKTCESCEEHTSPIWNCSYCGMNFCDPCWGKQGPHKRGRTAPDGLPHEKANPSIVRRFRDILTPPKEHLTQEALHREDEDTTWFGLARDKDNKAILQDYGRYTAIMAESYTGDYQSRYPQLVSFIGQTGAGKSTLIRMLIEQQETIQRARGWKFPSPVVGSLAHGNVPTSGDVHLYSDPSTYSSEYPILLADCEGLEGGENIPISAQYRESSSTVTEKKAKDKDSKLKDKDSKPKTFISRGINSSRRELKWATCPEKKKRQYAVTELYPRLLYTFSDVIVFVLRNPKTFESTVLSTMLNWARSSIEKSLNQPTLPHVVIALNVTDTRIDEQAWDPEHATRSLMADVAGAVDRDPNYKELKTFWVARGKTIATMQDLLECYYSSITVVRIPGDGRYMMINTQVQTLHDTLSRRCKESFNAKRRSRMLSTSENLNIYLQSAFDHFSNDLDTPFNFMDVSFQINPIPLDLGGNILKLAVAMMPWFSSPWTIFEELSFMVASCILLDCVRQNLRGPPQQIFENHYLVHCYKALENFCAGYWPCTYQGRYGDRCVNVEGSHSKGHQNARGRIMREGSYMSDFTFEDFGEPWLQFLNQHLAKMQTELNTQLMQPPSTDELEIVTKLHRANIDMFYQRLGGAQRFVSHQTCFSCLRELAEHPLPCGHVLCTPCIKSYGKPDANLSYSYAMASCPLHQADTVFPVHWPVFFKPPLAGVRILSLDGGGVRGVVILEVLSRIQQELGNQIPIQDFFDLIIGTSTGGIVALALGIKGWPIAHCIKSFKTLMLSAFTQRFPRRLGKSKYETKPLDACLAETFGEETMFAGVPSDSAHGCLRKVAVTAATETGEKAVIFANYNRKSDSEGSARATSAAPTYFKPFVNSRTKEAFLDGAIHYNNPVRIANYESMLLWPTAEGRHPDILLSIGTAFNEPRPEDKKNNATHKPYSEPRAWYTIFKRHVKNFLDAELTWNTFLNDVMSTSSPIAAQRYVRLNPKLAISVPKMDDVKSSGTLQTQVKNELNTTEMQVLVEKVAHRLISSSFYFDKTGTAKEYLGSMAIEGTIKCRFATESENLRHLGANIKTKFKRRNFQPFFRVHEVTHDENAQDIQLGHDILEDMIEVLDFRMDTITIPVTSESALVSIDLHLTDDAMKPELRNGFPISGFPRSLADDEPLKRPTSPPSTPLPTPPAIASKRQSLRAKQSLRRVSDESVKRGQQGGLHKSTDRDNTIPEMEEHVEDWARRLSEGVRPPNFGRPSSNQGSMNSLTSLQQLDEAVGRYVAVSDQAGKDTHDGLRVGK</sequence>
<keyword evidence="6 8" id="KW-0443">Lipid metabolism</keyword>
<evidence type="ECO:0000256" key="4">
    <source>
        <dbReference type="ARBA" id="ARBA00022833"/>
    </source>
</evidence>
<keyword evidence="3 8" id="KW-0378">Hydrolase</keyword>
<keyword evidence="1" id="KW-0479">Metal-binding</keyword>
<dbReference type="GO" id="GO:0016042">
    <property type="term" value="P:lipid catabolic process"/>
    <property type="evidence" value="ECO:0007669"/>
    <property type="project" value="UniProtKB-UniRule"/>
</dbReference>
<dbReference type="PROSITE" id="PS00518">
    <property type="entry name" value="ZF_RING_1"/>
    <property type="match status" value="1"/>
</dbReference>
<evidence type="ECO:0000256" key="8">
    <source>
        <dbReference type="PROSITE-ProRule" id="PRU01161"/>
    </source>
</evidence>
<evidence type="ECO:0000259" key="12">
    <source>
        <dbReference type="PROSITE" id="PS51635"/>
    </source>
</evidence>
<feature type="compositionally biased region" description="Polar residues" evidence="9">
    <location>
        <begin position="1313"/>
        <end position="1328"/>
    </location>
</feature>
<dbReference type="GO" id="GO:0047499">
    <property type="term" value="F:calcium-independent phospholipase A2 activity"/>
    <property type="evidence" value="ECO:0007669"/>
    <property type="project" value="TreeGrafter"/>
</dbReference>
<evidence type="ECO:0000313" key="14">
    <source>
        <dbReference type="Proteomes" id="UP000800039"/>
    </source>
</evidence>
<evidence type="ECO:0000256" key="7">
    <source>
        <dbReference type="PROSITE-ProRule" id="PRU00094"/>
    </source>
</evidence>
<feature type="active site" description="Proton acceptor" evidence="8">
    <location>
        <position position="950"/>
    </location>
</feature>
<feature type="domain" description="GATA-type" evidence="11">
    <location>
        <begin position="65"/>
        <end position="124"/>
    </location>
</feature>
<feature type="region of interest" description="Disordered" evidence="9">
    <location>
        <begin position="1213"/>
        <end position="1289"/>
    </location>
</feature>
<evidence type="ECO:0000259" key="11">
    <source>
        <dbReference type="PROSITE" id="PS50114"/>
    </source>
</evidence>
<dbReference type="SUPFAM" id="SSF52540">
    <property type="entry name" value="P-loop containing nucleoside triphosphate hydrolases"/>
    <property type="match status" value="1"/>
</dbReference>
<dbReference type="Gene3D" id="3.40.1090.10">
    <property type="entry name" value="Cytosolic phospholipase A2 catalytic domain"/>
    <property type="match status" value="1"/>
</dbReference>
<keyword evidence="4" id="KW-0862">Zinc</keyword>
<dbReference type="CDD" id="cd19757">
    <property type="entry name" value="Bbox1"/>
    <property type="match status" value="1"/>
</dbReference>
<dbReference type="CDD" id="cd00882">
    <property type="entry name" value="Ras_like_GTPase"/>
    <property type="match status" value="1"/>
</dbReference>
<feature type="compositionally biased region" description="Basic and acidic residues" evidence="9">
    <location>
        <begin position="283"/>
        <end position="301"/>
    </location>
</feature>
<dbReference type="GO" id="GO:0016020">
    <property type="term" value="C:membrane"/>
    <property type="evidence" value="ECO:0007669"/>
    <property type="project" value="TreeGrafter"/>
</dbReference>
<evidence type="ECO:0000313" key="13">
    <source>
        <dbReference type="EMBL" id="KAF1847324.1"/>
    </source>
</evidence>
<evidence type="ECO:0000256" key="5">
    <source>
        <dbReference type="ARBA" id="ARBA00022963"/>
    </source>
</evidence>
<evidence type="ECO:0008006" key="15">
    <source>
        <dbReference type="Google" id="ProtNLM"/>
    </source>
</evidence>
<dbReference type="EMBL" id="ML976615">
    <property type="protein sequence ID" value="KAF1847324.1"/>
    <property type="molecule type" value="Genomic_DNA"/>
</dbReference>
<protein>
    <recommendedName>
        <fullName evidence="15">PNPLA domain-containing protein</fullName>
    </recommendedName>
</protein>
<dbReference type="GO" id="GO:0043565">
    <property type="term" value="F:sequence-specific DNA binding"/>
    <property type="evidence" value="ECO:0007669"/>
    <property type="project" value="InterPro"/>
</dbReference>
<dbReference type="GeneID" id="63845490"/>
<organism evidence="13 14">
    <name type="scientific">Cucurbitaria berberidis CBS 394.84</name>
    <dbReference type="NCBI Taxonomy" id="1168544"/>
    <lineage>
        <taxon>Eukaryota</taxon>
        <taxon>Fungi</taxon>
        <taxon>Dikarya</taxon>
        <taxon>Ascomycota</taxon>
        <taxon>Pezizomycotina</taxon>
        <taxon>Dothideomycetes</taxon>
        <taxon>Pleosporomycetidae</taxon>
        <taxon>Pleosporales</taxon>
        <taxon>Pleosporineae</taxon>
        <taxon>Cucurbitariaceae</taxon>
        <taxon>Cucurbitaria</taxon>
    </lineage>
</organism>
<dbReference type="Pfam" id="PF01734">
    <property type="entry name" value="Patatin"/>
    <property type="match status" value="1"/>
</dbReference>
<feature type="short sequence motif" description="DGA/G" evidence="8">
    <location>
        <begin position="950"/>
        <end position="952"/>
    </location>
</feature>
<feature type="region of interest" description="Disordered" evidence="9">
    <location>
        <begin position="1"/>
        <end position="45"/>
    </location>
</feature>
<dbReference type="SUPFAM" id="SSF52151">
    <property type="entry name" value="FabD/lysophospholipase-like"/>
    <property type="match status" value="1"/>
</dbReference>
<dbReference type="PROSITE" id="PS51635">
    <property type="entry name" value="PNPLA"/>
    <property type="match status" value="1"/>
</dbReference>
<evidence type="ECO:0000259" key="10">
    <source>
        <dbReference type="PROSITE" id="PS50089"/>
    </source>
</evidence>
<comment type="caution">
    <text evidence="13">The sequence shown here is derived from an EMBL/GenBank/DDBJ whole genome shotgun (WGS) entry which is preliminary data.</text>
</comment>
<reference evidence="13" key="1">
    <citation type="submission" date="2020-01" db="EMBL/GenBank/DDBJ databases">
        <authorList>
            <consortium name="DOE Joint Genome Institute"/>
            <person name="Haridas S."/>
            <person name="Albert R."/>
            <person name="Binder M."/>
            <person name="Bloem J."/>
            <person name="Labutti K."/>
            <person name="Salamov A."/>
            <person name="Andreopoulos B."/>
            <person name="Baker S.E."/>
            <person name="Barry K."/>
            <person name="Bills G."/>
            <person name="Bluhm B.H."/>
            <person name="Cannon C."/>
            <person name="Castanera R."/>
            <person name="Culley D.E."/>
            <person name="Daum C."/>
            <person name="Ezra D."/>
            <person name="Gonzalez J.B."/>
            <person name="Henrissat B."/>
            <person name="Kuo A."/>
            <person name="Liang C."/>
            <person name="Lipzen A."/>
            <person name="Lutzoni F."/>
            <person name="Magnuson J."/>
            <person name="Mondo S."/>
            <person name="Nolan M."/>
            <person name="Ohm R."/>
            <person name="Pangilinan J."/>
            <person name="Park H.-J."/>
            <person name="Ramirez L."/>
            <person name="Alfaro M."/>
            <person name="Sun H."/>
            <person name="Tritt A."/>
            <person name="Yoshinaga Y."/>
            <person name="Zwiers L.-H."/>
            <person name="Turgeon B.G."/>
            <person name="Goodwin S.B."/>
            <person name="Spatafora J.W."/>
            <person name="Crous P.W."/>
            <person name="Grigoriev I.V."/>
        </authorList>
    </citation>
    <scope>NUCLEOTIDE SEQUENCE</scope>
    <source>
        <strain evidence="13">CBS 394.84</strain>
    </source>
</reference>
<proteinExistence type="predicted"/>
<dbReference type="InterPro" id="IPR000679">
    <property type="entry name" value="Znf_GATA"/>
</dbReference>
<dbReference type="InterPro" id="IPR001841">
    <property type="entry name" value="Znf_RING"/>
</dbReference>
<feature type="domain" description="PNPLA" evidence="12">
    <location>
        <begin position="780"/>
        <end position="963"/>
    </location>
</feature>
<feature type="region of interest" description="Disordered" evidence="9">
    <location>
        <begin position="275"/>
        <end position="301"/>
    </location>
</feature>
<dbReference type="GO" id="GO:0046486">
    <property type="term" value="P:glycerolipid metabolic process"/>
    <property type="evidence" value="ECO:0007669"/>
    <property type="project" value="UniProtKB-ARBA"/>
</dbReference>
<feature type="region of interest" description="Disordered" evidence="9">
    <location>
        <begin position="1301"/>
        <end position="1328"/>
    </location>
</feature>
<dbReference type="PROSITE" id="PS50114">
    <property type="entry name" value="GATA_ZN_FINGER_2"/>
    <property type="match status" value="1"/>
</dbReference>
<evidence type="ECO:0000256" key="2">
    <source>
        <dbReference type="ARBA" id="ARBA00022771"/>
    </source>
</evidence>
<evidence type="ECO:0000256" key="1">
    <source>
        <dbReference type="ARBA" id="ARBA00022723"/>
    </source>
</evidence>
<evidence type="ECO:0000256" key="6">
    <source>
        <dbReference type="ARBA" id="ARBA00023098"/>
    </source>
</evidence>
<dbReference type="RefSeq" id="XP_040789887.1">
    <property type="nucleotide sequence ID" value="XM_040928237.1"/>
</dbReference>
<dbReference type="GO" id="GO:0006355">
    <property type="term" value="P:regulation of DNA-templated transcription"/>
    <property type="evidence" value="ECO:0007669"/>
    <property type="project" value="InterPro"/>
</dbReference>
<keyword evidence="5 8" id="KW-0442">Lipid degradation</keyword>
<dbReference type="PANTHER" id="PTHR24185:SF1">
    <property type="entry name" value="CALCIUM-INDEPENDENT PHOSPHOLIPASE A2-GAMMA"/>
    <property type="match status" value="1"/>
</dbReference>
<dbReference type="InterPro" id="IPR002641">
    <property type="entry name" value="PNPLA_dom"/>
</dbReference>
<gene>
    <name evidence="13" type="ORF">K460DRAFT_278260</name>
</gene>
<dbReference type="GO" id="GO:0008270">
    <property type="term" value="F:zinc ion binding"/>
    <property type="evidence" value="ECO:0007669"/>
    <property type="project" value="UniProtKB-KW"/>
</dbReference>
<feature type="short sequence motif" description="GXSXG" evidence="8">
    <location>
        <begin position="818"/>
        <end position="822"/>
    </location>
</feature>
<feature type="short sequence motif" description="GXGXXG" evidence="8">
    <location>
        <begin position="784"/>
        <end position="789"/>
    </location>
</feature>
<dbReference type="CDD" id="cd16449">
    <property type="entry name" value="RING-HC"/>
    <property type="match status" value="1"/>
</dbReference>
<feature type="compositionally biased region" description="Basic and acidic residues" evidence="9">
    <location>
        <begin position="30"/>
        <end position="44"/>
    </location>
</feature>
<dbReference type="PANTHER" id="PTHR24185">
    <property type="entry name" value="CALCIUM-INDEPENDENT PHOSPHOLIPASE A2-GAMMA"/>
    <property type="match status" value="1"/>
</dbReference>
<accession>A0A9P4LAL6</accession>
<dbReference type="PROSITE" id="PS50089">
    <property type="entry name" value="ZF_RING_2"/>
    <property type="match status" value="1"/>
</dbReference>
<dbReference type="GO" id="GO:0019369">
    <property type="term" value="P:arachidonate metabolic process"/>
    <property type="evidence" value="ECO:0007669"/>
    <property type="project" value="TreeGrafter"/>
</dbReference>
<dbReference type="InterPro" id="IPR017907">
    <property type="entry name" value="Znf_RING_CS"/>
</dbReference>
<feature type="domain" description="RING-type" evidence="10">
    <location>
        <begin position="711"/>
        <end position="757"/>
    </location>
</feature>
<name>A0A9P4LAL6_9PLEO</name>
<feature type="active site" description="Nucleophile" evidence="8">
    <location>
        <position position="820"/>
    </location>
</feature>
<evidence type="ECO:0000256" key="3">
    <source>
        <dbReference type="ARBA" id="ARBA00022801"/>
    </source>
</evidence>
<dbReference type="Proteomes" id="UP000800039">
    <property type="component" value="Unassembled WGS sequence"/>
</dbReference>
<dbReference type="InterPro" id="IPR016035">
    <property type="entry name" value="Acyl_Trfase/lysoPLipase"/>
</dbReference>